<proteinExistence type="inferred from homology"/>
<evidence type="ECO:0000256" key="3">
    <source>
        <dbReference type="ARBA" id="ARBA00023251"/>
    </source>
</evidence>
<dbReference type="EMBL" id="JBHSTI010000008">
    <property type="protein sequence ID" value="MFC6238260.1"/>
    <property type="molecule type" value="Genomic_DNA"/>
</dbReference>
<dbReference type="RefSeq" id="WP_386766320.1">
    <property type="nucleotide sequence ID" value="NZ_JBHSTI010000008.1"/>
</dbReference>
<protein>
    <recommendedName>
        <fullName evidence="2">Bleomycin resistance protein</fullName>
    </recommendedName>
</protein>
<dbReference type="SUPFAM" id="SSF54593">
    <property type="entry name" value="Glyoxalase/Bleomycin resistance protein/Dihydroxybiphenyl dioxygenase"/>
    <property type="match status" value="1"/>
</dbReference>
<dbReference type="InterPro" id="IPR000335">
    <property type="entry name" value="Bleomycin-R"/>
</dbReference>
<dbReference type="Gene3D" id="3.10.180.10">
    <property type="entry name" value="2,3-Dihydroxybiphenyl 1,2-Dioxygenase, domain 1"/>
    <property type="match status" value="1"/>
</dbReference>
<evidence type="ECO:0000313" key="6">
    <source>
        <dbReference type="Proteomes" id="UP001596138"/>
    </source>
</evidence>
<comment type="similarity">
    <text evidence="1">Belongs to the bleomycin resistance protein family.</text>
</comment>
<dbReference type="InterPro" id="IPR037523">
    <property type="entry name" value="VOC_core"/>
</dbReference>
<reference evidence="6" key="1">
    <citation type="journal article" date="2019" name="Int. J. Syst. Evol. Microbiol.">
        <title>The Global Catalogue of Microorganisms (GCM) 10K type strain sequencing project: providing services to taxonomists for standard genome sequencing and annotation.</title>
        <authorList>
            <consortium name="The Broad Institute Genomics Platform"/>
            <consortium name="The Broad Institute Genome Sequencing Center for Infectious Disease"/>
            <person name="Wu L."/>
            <person name="Ma J."/>
        </authorList>
    </citation>
    <scope>NUCLEOTIDE SEQUENCE [LARGE SCALE GENOMIC DNA]</scope>
    <source>
        <strain evidence="6">CGMCC 4.7317</strain>
    </source>
</reference>
<evidence type="ECO:0000259" key="4">
    <source>
        <dbReference type="PROSITE" id="PS51819"/>
    </source>
</evidence>
<gene>
    <name evidence="5" type="ORF">ACFQGU_10245</name>
</gene>
<dbReference type="PROSITE" id="PS51819">
    <property type="entry name" value="VOC"/>
    <property type="match status" value="1"/>
</dbReference>
<dbReference type="InterPro" id="IPR029068">
    <property type="entry name" value="Glyas_Bleomycin-R_OHBP_Dase"/>
</dbReference>
<dbReference type="InterPro" id="IPR004360">
    <property type="entry name" value="Glyas_Fos-R_dOase_dom"/>
</dbReference>
<accession>A0ABW1T2A4</accession>
<dbReference type="Pfam" id="PF00903">
    <property type="entry name" value="Glyoxalase"/>
    <property type="match status" value="1"/>
</dbReference>
<evidence type="ECO:0000256" key="1">
    <source>
        <dbReference type="ARBA" id="ARBA00011051"/>
    </source>
</evidence>
<dbReference type="Proteomes" id="UP001596138">
    <property type="component" value="Unassembled WGS sequence"/>
</dbReference>
<organism evidence="5 6">
    <name type="scientific">Longivirga aurantiaca</name>
    <dbReference type="NCBI Taxonomy" id="1837743"/>
    <lineage>
        <taxon>Bacteria</taxon>
        <taxon>Bacillati</taxon>
        <taxon>Actinomycetota</taxon>
        <taxon>Actinomycetes</taxon>
        <taxon>Sporichthyales</taxon>
        <taxon>Sporichthyaceae</taxon>
        <taxon>Longivirga</taxon>
    </lineage>
</organism>
<keyword evidence="3" id="KW-0046">Antibiotic resistance</keyword>
<feature type="domain" description="VOC" evidence="4">
    <location>
        <begin position="9"/>
        <end position="121"/>
    </location>
</feature>
<name>A0ABW1T2A4_9ACTN</name>
<comment type="caution">
    <text evidence="5">The sequence shown here is derived from an EMBL/GenBank/DDBJ whole genome shotgun (WGS) entry which is preliminary data.</text>
</comment>
<dbReference type="CDD" id="cd08349">
    <property type="entry name" value="BLMA_like"/>
    <property type="match status" value="1"/>
</dbReference>
<sequence length="126" mass="13583">MKHVAGDMSVAAPVLVSADVPASLERYRALGFMVSAHEDGHAYGFLRRGEAWLHVSLLPDLDPTMNAVSAYLYCDDADALHAEWAASGVAGRHVPPVDTDYGLREGAYIDPDGNLLRYGSPLPHHS</sequence>
<evidence type="ECO:0000313" key="5">
    <source>
        <dbReference type="EMBL" id="MFC6238260.1"/>
    </source>
</evidence>
<keyword evidence="6" id="KW-1185">Reference proteome</keyword>
<evidence type="ECO:0000256" key="2">
    <source>
        <dbReference type="ARBA" id="ARBA00021572"/>
    </source>
</evidence>